<evidence type="ECO:0000256" key="1">
    <source>
        <dbReference type="HAMAP-Rule" id="MF_01270"/>
    </source>
</evidence>
<dbReference type="UniPathway" id="UPA00544"/>
<dbReference type="Proteomes" id="UP000031523">
    <property type="component" value="Chromosome"/>
</dbReference>
<dbReference type="GO" id="GO:0006040">
    <property type="term" value="P:amino sugar metabolic process"/>
    <property type="evidence" value="ECO:0007669"/>
    <property type="project" value="InterPro"/>
</dbReference>
<dbReference type="EC" id="2.7.1.170" evidence="1"/>
<dbReference type="CDD" id="cd24050">
    <property type="entry name" value="ASKHA_NBD_ANMK"/>
    <property type="match status" value="1"/>
</dbReference>
<protein>
    <recommendedName>
        <fullName evidence="1">Anhydro-N-acetylmuramic acid kinase</fullName>
        <ecNumber evidence="1">2.7.1.170</ecNumber>
    </recommendedName>
    <alternativeName>
        <fullName evidence="1">AnhMurNAc kinase</fullName>
    </alternativeName>
</protein>
<dbReference type="GO" id="GO:0009254">
    <property type="term" value="P:peptidoglycan turnover"/>
    <property type="evidence" value="ECO:0007669"/>
    <property type="project" value="UniProtKB-UniRule"/>
</dbReference>
<dbReference type="UniPathway" id="UPA00343"/>
<dbReference type="GO" id="GO:0016301">
    <property type="term" value="F:kinase activity"/>
    <property type="evidence" value="ECO:0007669"/>
    <property type="project" value="UniProtKB-KW"/>
</dbReference>
<proteinExistence type="inferred from homology"/>
<gene>
    <name evidence="1" type="primary">anmK</name>
    <name evidence="2" type="ORF">SLNWT_2416</name>
</gene>
<comment type="pathway">
    <text evidence="1">Cell wall biogenesis; peptidoglycan recycling.</text>
</comment>
<keyword evidence="1" id="KW-0808">Transferase</keyword>
<comment type="function">
    <text evidence="1">Catalyzes the specific phosphorylation of 1,6-anhydro-N-acetylmuramic acid (anhMurNAc) with the simultaneous cleavage of the 1,6-anhydro ring, generating MurNAc-6-P. Is required for the utilization of anhMurNAc either imported from the medium or derived from its own cell wall murein, and thus plays a role in cell wall recycling.</text>
</comment>
<keyword evidence="1 2" id="KW-0418">Kinase</keyword>
<organism evidence="2 3">
    <name type="scientific">Streptomyces albus (strain ATCC 21838 / DSM 41398 / FERM P-419 / JCM 4703 / NBRC 107858)</name>
    <dbReference type="NCBI Taxonomy" id="1081613"/>
    <lineage>
        <taxon>Bacteria</taxon>
        <taxon>Bacillati</taxon>
        <taxon>Actinomycetota</taxon>
        <taxon>Actinomycetes</taxon>
        <taxon>Kitasatosporales</taxon>
        <taxon>Streptomycetaceae</taxon>
        <taxon>Streptomyces</taxon>
    </lineage>
</organism>
<dbReference type="KEGG" id="sals:SLNWT_2416"/>
<dbReference type="HAMAP" id="MF_01270">
    <property type="entry name" value="AnhMurNAc_kinase"/>
    <property type="match status" value="1"/>
</dbReference>
<dbReference type="GO" id="GO:0016773">
    <property type="term" value="F:phosphotransferase activity, alcohol group as acceptor"/>
    <property type="evidence" value="ECO:0007669"/>
    <property type="project" value="UniProtKB-UniRule"/>
</dbReference>
<dbReference type="InterPro" id="IPR005338">
    <property type="entry name" value="Anhydro_N_Ac-Mur_kinase"/>
</dbReference>
<dbReference type="PANTHER" id="PTHR30605:SF0">
    <property type="entry name" value="ANHYDRO-N-ACETYLMURAMIC ACID KINASE"/>
    <property type="match status" value="1"/>
</dbReference>
<comment type="similarity">
    <text evidence="1">Belongs to the anhydro-N-acetylmuramic acid kinase family.</text>
</comment>
<dbReference type="NCBIfam" id="NF007146">
    <property type="entry name" value="PRK09585.2-6"/>
    <property type="match status" value="1"/>
</dbReference>
<dbReference type="GO" id="GO:0097175">
    <property type="term" value="P:1,6-anhydro-N-acetyl-beta-muramic acid catabolic process"/>
    <property type="evidence" value="ECO:0007669"/>
    <property type="project" value="UniProtKB-UniRule"/>
</dbReference>
<evidence type="ECO:0000313" key="2">
    <source>
        <dbReference type="EMBL" id="AJE82792.1"/>
    </source>
</evidence>
<dbReference type="AlphaFoldDB" id="A0A0B5EXF1"/>
<keyword evidence="1" id="KW-0547">Nucleotide-binding</keyword>
<dbReference type="InterPro" id="IPR043129">
    <property type="entry name" value="ATPase_NBD"/>
</dbReference>
<dbReference type="GO" id="GO:0005524">
    <property type="term" value="F:ATP binding"/>
    <property type="evidence" value="ECO:0007669"/>
    <property type="project" value="UniProtKB-UniRule"/>
</dbReference>
<sequence>MRAALREVRAGEREVRAMRVIGLMSGTSYDGIDAAAAELTFEDADSATGTDAEIGPGGDPGATLLLDPLGWFGGEHPEEVRAALAAQLPPSGTTMEAVCRLDTALGQAFAGAADRARRELCAGRADLVVSHGQTVYHWTEAGRVRGTLQLGQPAWIAERTGLPVVSDLRARDVAAGGQGAPLVSAFDVLWLRGRPGRPVALNLGGIANLTAAADGEEPVAFDTGPANALLDAAVRYLTEGRQHYDADGRLGARGTVHPPLLAHLLREPYYARTPPKTTGKELFHLPYLRERLRLVDPLPPEDVVATVTALTARTVAEAVRAVGGTEVIASGGGTRNPTLLAMLRRELGALPLRTSDELGLPSAAKEAYAFAVLGFLSLHGLPATVPACTGAAHPSVLGSLTPGADGFPPLPPRRRAPTRLRIEAAAR</sequence>
<reference evidence="2 3" key="1">
    <citation type="submission" date="2015-01" db="EMBL/GenBank/DDBJ databases">
        <title>Enhanced salinomycin production by adjusting the supply of polyketide extender units in Streptomyce albus DSM 41398.</title>
        <authorList>
            <person name="Lu C."/>
        </authorList>
    </citation>
    <scope>NUCLEOTIDE SEQUENCE [LARGE SCALE GENOMIC DNA]</scope>
    <source>
        <strain evidence="3">ATCC 21838 / DSM 41398 / FERM P-419 / JCM 4703 / NBRC 107858</strain>
    </source>
</reference>
<dbReference type="PANTHER" id="PTHR30605">
    <property type="entry name" value="ANHYDRO-N-ACETYLMURAMIC ACID KINASE"/>
    <property type="match status" value="1"/>
</dbReference>
<comment type="catalytic activity">
    <reaction evidence="1">
        <text>1,6-anhydro-N-acetyl-beta-muramate + ATP + H2O = N-acetyl-D-muramate 6-phosphate + ADP + H(+)</text>
        <dbReference type="Rhea" id="RHEA:24952"/>
        <dbReference type="ChEBI" id="CHEBI:15377"/>
        <dbReference type="ChEBI" id="CHEBI:15378"/>
        <dbReference type="ChEBI" id="CHEBI:30616"/>
        <dbReference type="ChEBI" id="CHEBI:58690"/>
        <dbReference type="ChEBI" id="CHEBI:58722"/>
        <dbReference type="ChEBI" id="CHEBI:456216"/>
        <dbReference type="EC" id="2.7.1.170"/>
    </reaction>
</comment>
<evidence type="ECO:0000313" key="3">
    <source>
        <dbReference type="Proteomes" id="UP000031523"/>
    </source>
</evidence>
<keyword evidence="1" id="KW-0067">ATP-binding</keyword>
<dbReference type="Pfam" id="PF03702">
    <property type="entry name" value="AnmK"/>
    <property type="match status" value="1"/>
</dbReference>
<dbReference type="EMBL" id="CP010519">
    <property type="protein sequence ID" value="AJE82792.1"/>
    <property type="molecule type" value="Genomic_DNA"/>
</dbReference>
<feature type="binding site" evidence="1">
    <location>
        <begin position="26"/>
        <end position="33"/>
    </location>
    <ligand>
        <name>ATP</name>
        <dbReference type="ChEBI" id="CHEBI:30616"/>
    </ligand>
</feature>
<accession>A0A0B5EXF1</accession>
<keyword evidence="3" id="KW-1185">Reference proteome</keyword>
<keyword evidence="1" id="KW-0119">Carbohydrate metabolism</keyword>
<dbReference type="Gene3D" id="3.30.420.40">
    <property type="match status" value="2"/>
</dbReference>
<comment type="pathway">
    <text evidence="1">Amino-sugar metabolism; 1,6-anhydro-N-acetylmuramate degradation.</text>
</comment>
<dbReference type="SUPFAM" id="SSF53067">
    <property type="entry name" value="Actin-like ATPase domain"/>
    <property type="match status" value="1"/>
</dbReference>
<name>A0A0B5EXF1_STRA4</name>